<proteinExistence type="predicted"/>
<gene>
    <name evidence="1" type="ordered locus">Ppro_2223</name>
</gene>
<dbReference type="HOGENOM" id="CLU_2701512_0_0_7"/>
<dbReference type="EMBL" id="CP000482">
    <property type="protein sequence ID" value="ABK99830.1"/>
    <property type="molecule type" value="Genomic_DNA"/>
</dbReference>
<organism evidence="1 2">
    <name type="scientific">Pelobacter propionicus (strain DSM 2379 / NBRC 103807 / OttBd1)</name>
    <dbReference type="NCBI Taxonomy" id="338966"/>
    <lineage>
        <taxon>Bacteria</taxon>
        <taxon>Pseudomonadati</taxon>
        <taxon>Thermodesulfobacteriota</taxon>
        <taxon>Desulfuromonadia</taxon>
        <taxon>Desulfuromonadales</taxon>
        <taxon>Desulfuromonadaceae</taxon>
        <taxon>Pelobacter</taxon>
    </lineage>
</organism>
<name>A1AR60_PELPD</name>
<evidence type="ECO:0000313" key="2">
    <source>
        <dbReference type="Proteomes" id="UP000006732"/>
    </source>
</evidence>
<sequence>MHKELRSDCLPREAVFFYSRFVDAYLSADTVSPWLLHISITFTRYGLTGDWRCSRRRAWYSAVSATTHMQRRY</sequence>
<evidence type="ECO:0000313" key="1">
    <source>
        <dbReference type="EMBL" id="ABK99830.1"/>
    </source>
</evidence>
<protein>
    <submittedName>
        <fullName evidence="1">Uncharacterized protein</fullName>
    </submittedName>
</protein>
<dbReference type="AlphaFoldDB" id="A1AR60"/>
<dbReference type="KEGG" id="ppd:Ppro_2223"/>
<dbReference type="Proteomes" id="UP000006732">
    <property type="component" value="Chromosome"/>
</dbReference>
<accession>A1AR60</accession>
<dbReference type="STRING" id="338966.Ppro_2223"/>
<reference evidence="1 2" key="1">
    <citation type="submission" date="2006-10" db="EMBL/GenBank/DDBJ databases">
        <title>Complete sequence of chromosome of Pelobacter propionicus DSM 2379.</title>
        <authorList>
            <consortium name="US DOE Joint Genome Institute"/>
            <person name="Copeland A."/>
            <person name="Lucas S."/>
            <person name="Lapidus A."/>
            <person name="Barry K."/>
            <person name="Detter J.C."/>
            <person name="Glavina del Rio T."/>
            <person name="Hammon N."/>
            <person name="Israni S."/>
            <person name="Dalin E."/>
            <person name="Tice H."/>
            <person name="Pitluck S."/>
            <person name="Saunders E."/>
            <person name="Brettin T."/>
            <person name="Bruce D."/>
            <person name="Han C."/>
            <person name="Tapia R."/>
            <person name="Schmutz J."/>
            <person name="Larimer F."/>
            <person name="Land M."/>
            <person name="Hauser L."/>
            <person name="Kyrpides N."/>
            <person name="Kim E."/>
            <person name="Lovley D."/>
            <person name="Richardson P."/>
        </authorList>
    </citation>
    <scope>NUCLEOTIDE SEQUENCE [LARGE SCALE GENOMIC DNA]</scope>
    <source>
        <strain evidence="2">DSM 2379 / NBRC 103807 / OttBd1</strain>
    </source>
</reference>
<keyword evidence="2" id="KW-1185">Reference proteome</keyword>